<name>A0A9N9RSC3_9DIPT</name>
<reference evidence="2" key="2">
    <citation type="submission" date="2022-10" db="EMBL/GenBank/DDBJ databases">
        <authorList>
            <consortium name="ENA_rothamsted_submissions"/>
            <consortium name="culmorum"/>
            <person name="King R."/>
        </authorList>
    </citation>
    <scope>NUCLEOTIDE SEQUENCE</scope>
</reference>
<keyword evidence="1" id="KW-0812">Transmembrane</keyword>
<gene>
    <name evidence="2" type="ORF">CHIRRI_LOCUS5439</name>
</gene>
<evidence type="ECO:0000256" key="1">
    <source>
        <dbReference type="SAM" id="Phobius"/>
    </source>
</evidence>
<dbReference type="Proteomes" id="UP001153620">
    <property type="component" value="Chromosome 2"/>
</dbReference>
<feature type="transmembrane region" description="Helical" evidence="1">
    <location>
        <begin position="14"/>
        <end position="33"/>
    </location>
</feature>
<dbReference type="OrthoDB" id="7732170at2759"/>
<keyword evidence="1" id="KW-0472">Membrane</keyword>
<evidence type="ECO:0000313" key="3">
    <source>
        <dbReference type="Proteomes" id="UP001153620"/>
    </source>
</evidence>
<reference evidence="2" key="1">
    <citation type="submission" date="2022-01" db="EMBL/GenBank/DDBJ databases">
        <authorList>
            <person name="King R."/>
        </authorList>
    </citation>
    <scope>NUCLEOTIDE SEQUENCE</scope>
</reference>
<organism evidence="2 3">
    <name type="scientific">Chironomus riparius</name>
    <dbReference type="NCBI Taxonomy" id="315576"/>
    <lineage>
        <taxon>Eukaryota</taxon>
        <taxon>Metazoa</taxon>
        <taxon>Ecdysozoa</taxon>
        <taxon>Arthropoda</taxon>
        <taxon>Hexapoda</taxon>
        <taxon>Insecta</taxon>
        <taxon>Pterygota</taxon>
        <taxon>Neoptera</taxon>
        <taxon>Endopterygota</taxon>
        <taxon>Diptera</taxon>
        <taxon>Nematocera</taxon>
        <taxon>Chironomoidea</taxon>
        <taxon>Chironomidae</taxon>
        <taxon>Chironominae</taxon>
        <taxon>Chironomus</taxon>
    </lineage>
</organism>
<accession>A0A9N9RSC3</accession>
<sequence>MGQVSTIGVFLRRYRVSILFPTFSIGAIVADYAHTQKYKKSLADFQKKLQKESQ</sequence>
<proteinExistence type="predicted"/>
<protein>
    <submittedName>
        <fullName evidence="2">Uncharacterized protein</fullName>
    </submittedName>
</protein>
<dbReference type="AlphaFoldDB" id="A0A9N9RSC3"/>
<evidence type="ECO:0000313" key="2">
    <source>
        <dbReference type="EMBL" id="CAG9802532.1"/>
    </source>
</evidence>
<dbReference type="EMBL" id="OU895878">
    <property type="protein sequence ID" value="CAG9802532.1"/>
    <property type="molecule type" value="Genomic_DNA"/>
</dbReference>
<keyword evidence="1" id="KW-1133">Transmembrane helix</keyword>
<keyword evidence="3" id="KW-1185">Reference proteome</keyword>